<keyword evidence="7" id="KW-1185">Reference proteome</keyword>
<dbReference type="Pfam" id="PF00501">
    <property type="entry name" value="AMP-binding"/>
    <property type="match status" value="1"/>
</dbReference>
<gene>
    <name evidence="6" type="ORF">BGL_2c16980</name>
</gene>
<dbReference type="InterPro" id="IPR029058">
    <property type="entry name" value="AB_hydrolase_fold"/>
</dbReference>
<dbReference type="InterPro" id="IPR006162">
    <property type="entry name" value="Ppantetheine_attach_site"/>
</dbReference>
<evidence type="ECO:0000313" key="6">
    <source>
        <dbReference type="EMBL" id="AJK49765.1"/>
    </source>
</evidence>
<dbReference type="Gene3D" id="3.30.300.30">
    <property type="match status" value="1"/>
</dbReference>
<proteinExistence type="predicted"/>
<dbReference type="Pfam" id="PF00668">
    <property type="entry name" value="Condensation"/>
    <property type="match status" value="2"/>
</dbReference>
<dbReference type="Gene3D" id="3.40.50.1820">
    <property type="entry name" value="alpha/beta hydrolase"/>
    <property type="match status" value="1"/>
</dbReference>
<dbReference type="SMART" id="SM00823">
    <property type="entry name" value="PKS_PP"/>
    <property type="match status" value="1"/>
</dbReference>
<dbReference type="Gene3D" id="3.30.559.30">
    <property type="entry name" value="Nonribosomal peptide synthetase, condensation domain"/>
    <property type="match status" value="2"/>
</dbReference>
<evidence type="ECO:0000256" key="4">
    <source>
        <dbReference type="SAM" id="MobiDB-lite"/>
    </source>
</evidence>
<dbReference type="InterPro" id="IPR000873">
    <property type="entry name" value="AMP-dep_synth/lig_dom"/>
</dbReference>
<dbReference type="GO" id="GO:0005737">
    <property type="term" value="C:cytoplasm"/>
    <property type="evidence" value="ECO:0007669"/>
    <property type="project" value="TreeGrafter"/>
</dbReference>
<dbReference type="PROSITE" id="PS50075">
    <property type="entry name" value="CARRIER"/>
    <property type="match status" value="1"/>
</dbReference>
<keyword evidence="2" id="KW-0596">Phosphopantetheine</keyword>
<sequence>MRAPRGRPPAPGPRRARGGRRNDRLETNNVTDNTPTARPDALRLATQYAALPEDKRALFRARARSQGIDTSALPAVPLAPRPARFPLLPAQERLWFLWCLDPNHAGYHLAQTLRLTGPFDAAALRRALGALLARHESLRLRFEAGDGVPMQIPVPVSVLAEADVTTRRVGSDPAALAAALRAFACAPFDLIGGLPIRVGVFEVAPGERVLQIVVHHIVADAWSMELLLRDLLAFYRGDTPAPLPLQFADVAMWRREWLAAGELDAQLAHWRATLDGAPGAITLPRDLPPRQQRSHDGGTVRCTLDAPLAGQLRAIAREHGTTPFTLLLAAYGVLLGRYAAQRTVVIGVPSAGRERRETEALVGFFVNTLIVRADLDGAQRFDALLRALHARVLDAQAHRDVPLARLVDALAVERDLDSSPLFQVMFDLAVDQPRQPQTLPDGLLAEPVGDMAATARFDFALNGRDRGAGGGVELALTYARDRFVEASVARFLDDYTALLAQIAADPTRRVADLAVPRRHDAARAEIARAPFQPAHRRVAERAARCPTRVALRCEGAELGYAQLDGWAARIGAALRDDGLVPGERVGLLLNRSLALPAALLGVWHAGGAFVPLDPEYPEARLRAMIADAGVTRVIVDDDTHALWPDLLAPLRAIDAWWLRGEADAGWPGDAEGPAVPLHPEALAYVIYTSGSTGTPKGVAISHGALALHLDDFLHDHRIAETDVVLQSSTINFDVALHELLPALIAGARVVMRGPRAWELDTLNRTLTDERVTFARIPTALWQQWRIALPAPEALALRQITVGGEGLPGDALAKWLDGPLAHVAIDNLYGPTETTVAALHHPVGPADAASAVVAIGRCYPSRHAYVADLDGNRAPDGALGELCIGGATLAHGYLGRPELTAERFVPDPTGAPGSRVYRSGDLCRARPDGTIDFLGRLDQQIKLRGHRIELGEIEAALRRAAGVREGVVELRGEGERKRLVAYFTGAATPEAVREALAATLPASHVPSVCVALAALPTLPNGKLDRRALPEPDAAVETGAVPPDGPLETTLLAIWQTVLGRADFGVTDAFFALGGDSISSLRVIAQARAAGWIVSARQVFEHPSVRALARVAQRADAAAGEGAAGDAGNPADGPLDAPLVPMQQWFFERFPDAPSRWNQSVLLTSAEPLDVPALRAAFAALLATHDALRARFARDPAGGAWTQAFVPPSAALADAAFDSIDLREAEADAGDWRAALARHADRLHGGLDLAAGPLIRAAAVATPDGARLLIVAHHVVMDGVSWRILLDDLLSAYDAARAAPAASVDAPPALPRPATGWADWSRRLAAYATQPELLSELAWWQARLGTAHDAAPRAEGGQRHRAWALDAAATKRLTDAGWRIDDVLLAALAHACAQVLPEVPVIVELEGHGRGERVPGVDLSRTVGWFTTQYPLRIEAREAPDATRRAIAAARAELPADGLHYNLLRYAGLASSRAALAALPATTVGFNYLGRFDERLGAGRFGFAAEDSGDGMPGRAANGPRHWLDLNGLIADGHLKVDWSAADRSVDEARLDRLIAAFDAQVRSLADAAARSASMDEAAPAAAPRGFGGLPVDAMPAAVPGTGSSTNTAADAAFAVWRERFYTEARLAPSPDPLRQPLNAAHAPVTLFCCYPGFGLTGEYRFLAAALQGVASVIALRAPGFAFPASTPADWPDSFDSFDALVDACTRSVLDAQPSGPYRLLGWSFGGRIAFTVAARLRALGHAVDFVGLLDTAIRTADAHDPGHDGAQDADAGTAGALDALPGWLDAQPDGALLRPLFARAAEIDALHYRLRLEHALPRIDVPVTFWHAARDVVAGRERDWRPHTSAGVTVVEADATHSGIVLHPAVHDDLARRLRALAGPASVPPLDTRRRTDGAAATAQIVRDDAQRG</sequence>
<dbReference type="Proteomes" id="UP000031838">
    <property type="component" value="Chromosome 2"/>
</dbReference>
<evidence type="ECO:0000256" key="3">
    <source>
        <dbReference type="ARBA" id="ARBA00022553"/>
    </source>
</evidence>
<dbReference type="Gene3D" id="1.10.1200.10">
    <property type="entry name" value="ACP-like"/>
    <property type="match status" value="1"/>
</dbReference>
<reference evidence="7" key="1">
    <citation type="submission" date="2011-03" db="EMBL/GenBank/DDBJ databases">
        <authorList>
            <person name="Voget S."/>
            <person name="Streit W.R."/>
            <person name="Jaeger K.E."/>
            <person name="Daniel R."/>
        </authorList>
    </citation>
    <scope>NUCLEOTIDE SEQUENCE [LARGE SCALE GENOMIC DNA]</scope>
    <source>
        <strain evidence="7">PG1</strain>
    </source>
</reference>
<organism evidence="6 7">
    <name type="scientific">Burkholderia plantarii</name>
    <dbReference type="NCBI Taxonomy" id="41899"/>
    <lineage>
        <taxon>Bacteria</taxon>
        <taxon>Pseudomonadati</taxon>
        <taxon>Pseudomonadota</taxon>
        <taxon>Betaproteobacteria</taxon>
        <taxon>Burkholderiales</taxon>
        <taxon>Burkholderiaceae</taxon>
        <taxon>Burkholderia</taxon>
    </lineage>
</organism>
<dbReference type="PANTHER" id="PTHR45527">
    <property type="entry name" value="NONRIBOSOMAL PEPTIDE SYNTHETASE"/>
    <property type="match status" value="1"/>
</dbReference>
<dbReference type="NCBIfam" id="TIGR01733">
    <property type="entry name" value="AA-adenyl-dom"/>
    <property type="match status" value="1"/>
</dbReference>
<dbReference type="GO" id="GO:0031177">
    <property type="term" value="F:phosphopantetheine binding"/>
    <property type="evidence" value="ECO:0007669"/>
    <property type="project" value="InterPro"/>
</dbReference>
<dbReference type="Pfam" id="PF00975">
    <property type="entry name" value="Thioesterase"/>
    <property type="match status" value="1"/>
</dbReference>
<dbReference type="InterPro" id="IPR020802">
    <property type="entry name" value="TesA-like"/>
</dbReference>
<dbReference type="PROSITE" id="PS00012">
    <property type="entry name" value="PHOSPHOPANTETHEINE"/>
    <property type="match status" value="1"/>
</dbReference>
<dbReference type="InterPro" id="IPR009081">
    <property type="entry name" value="PP-bd_ACP"/>
</dbReference>
<dbReference type="Gene3D" id="3.30.559.10">
    <property type="entry name" value="Chloramphenicol acetyltransferase-like domain"/>
    <property type="match status" value="2"/>
</dbReference>
<feature type="compositionally biased region" description="Polar residues" evidence="4">
    <location>
        <begin position="27"/>
        <end position="36"/>
    </location>
</feature>
<dbReference type="GO" id="GO:0003824">
    <property type="term" value="F:catalytic activity"/>
    <property type="evidence" value="ECO:0007669"/>
    <property type="project" value="InterPro"/>
</dbReference>
<accession>A0A0B6S907</accession>
<dbReference type="GO" id="GO:0043041">
    <property type="term" value="P:amino acid activation for nonribosomal peptide biosynthetic process"/>
    <property type="evidence" value="ECO:0007669"/>
    <property type="project" value="TreeGrafter"/>
</dbReference>
<dbReference type="SUPFAM" id="SSF53474">
    <property type="entry name" value="alpha/beta-Hydrolases"/>
    <property type="match status" value="1"/>
</dbReference>
<reference evidence="6 7" key="2">
    <citation type="journal article" date="2016" name="Appl. Microbiol. Biotechnol.">
        <title>Mutations improving production and secretion of extracellular lipase by Burkholderia glumae PG1.</title>
        <authorList>
            <person name="Knapp A."/>
            <person name="Voget S."/>
            <person name="Gao R."/>
            <person name="Zaburannyi N."/>
            <person name="Krysciak D."/>
            <person name="Breuer M."/>
            <person name="Hauer B."/>
            <person name="Streit W.R."/>
            <person name="Muller R."/>
            <person name="Daniel R."/>
            <person name="Jaeger K.E."/>
        </authorList>
    </citation>
    <scope>NUCLEOTIDE SEQUENCE [LARGE SCALE GENOMIC DNA]</scope>
    <source>
        <strain evidence="6 7">PG1</strain>
    </source>
</reference>
<dbReference type="InterPro" id="IPR010071">
    <property type="entry name" value="AA_adenyl_dom"/>
</dbReference>
<feature type="domain" description="Carrier" evidence="5">
    <location>
        <begin position="1040"/>
        <end position="1114"/>
    </location>
</feature>
<evidence type="ECO:0000256" key="1">
    <source>
        <dbReference type="ARBA" id="ARBA00001957"/>
    </source>
</evidence>
<dbReference type="CDD" id="cd05930">
    <property type="entry name" value="A_NRPS"/>
    <property type="match status" value="1"/>
</dbReference>
<dbReference type="KEGG" id="bgp:BGL_2c16980"/>
<name>A0A0B6S907_BURPL</name>
<dbReference type="Gene3D" id="3.40.50.980">
    <property type="match status" value="2"/>
</dbReference>
<feature type="compositionally biased region" description="Pro residues" evidence="4">
    <location>
        <begin position="1"/>
        <end position="12"/>
    </location>
</feature>
<keyword evidence="3" id="KW-0597">Phosphoprotein</keyword>
<evidence type="ECO:0000259" key="5">
    <source>
        <dbReference type="PROSITE" id="PS50075"/>
    </source>
</evidence>
<dbReference type="EMBL" id="CP002581">
    <property type="protein sequence ID" value="AJK49765.1"/>
    <property type="molecule type" value="Genomic_DNA"/>
</dbReference>
<dbReference type="HOGENOM" id="CLU_000022_2_2_4"/>
<feature type="region of interest" description="Disordered" evidence="4">
    <location>
        <begin position="1"/>
        <end position="39"/>
    </location>
</feature>
<dbReference type="Pfam" id="PF00550">
    <property type="entry name" value="PP-binding"/>
    <property type="match status" value="1"/>
</dbReference>
<dbReference type="InterPro" id="IPR001242">
    <property type="entry name" value="Condensation_dom"/>
</dbReference>
<dbReference type="InterPro" id="IPR045851">
    <property type="entry name" value="AMP-bd_C_sf"/>
</dbReference>
<dbReference type="Gene3D" id="2.30.38.10">
    <property type="entry name" value="Luciferase, Domain 3"/>
    <property type="match status" value="1"/>
</dbReference>
<dbReference type="SMART" id="SM00824">
    <property type="entry name" value="PKS_TE"/>
    <property type="match status" value="1"/>
</dbReference>
<evidence type="ECO:0000313" key="7">
    <source>
        <dbReference type="Proteomes" id="UP000031838"/>
    </source>
</evidence>
<dbReference type="InterPro" id="IPR020806">
    <property type="entry name" value="PKS_PP-bd"/>
</dbReference>
<dbReference type="InterPro" id="IPR023213">
    <property type="entry name" value="CAT-like_dom_sf"/>
</dbReference>
<dbReference type="CDD" id="cd19531">
    <property type="entry name" value="LCL_NRPS-like"/>
    <property type="match status" value="1"/>
</dbReference>
<dbReference type="InterPro" id="IPR036736">
    <property type="entry name" value="ACP-like_sf"/>
</dbReference>
<dbReference type="PANTHER" id="PTHR45527:SF1">
    <property type="entry name" value="FATTY ACID SYNTHASE"/>
    <property type="match status" value="1"/>
</dbReference>
<dbReference type="InterPro" id="IPR020845">
    <property type="entry name" value="AMP-binding_CS"/>
</dbReference>
<evidence type="ECO:0000256" key="2">
    <source>
        <dbReference type="ARBA" id="ARBA00022450"/>
    </source>
</evidence>
<dbReference type="SUPFAM" id="SSF56801">
    <property type="entry name" value="Acetyl-CoA synthetase-like"/>
    <property type="match status" value="1"/>
</dbReference>
<dbReference type="InterPro" id="IPR001031">
    <property type="entry name" value="Thioesterase"/>
</dbReference>
<protein>
    <submittedName>
        <fullName evidence="6">Non-ribosomal peptide synthase</fullName>
    </submittedName>
</protein>
<comment type="cofactor">
    <cofactor evidence="1">
        <name>pantetheine 4'-phosphate</name>
        <dbReference type="ChEBI" id="CHEBI:47942"/>
    </cofactor>
</comment>
<dbReference type="SUPFAM" id="SSF52777">
    <property type="entry name" value="CoA-dependent acyltransferases"/>
    <property type="match status" value="4"/>
</dbReference>
<dbReference type="GO" id="GO:0044550">
    <property type="term" value="P:secondary metabolite biosynthetic process"/>
    <property type="evidence" value="ECO:0007669"/>
    <property type="project" value="TreeGrafter"/>
</dbReference>
<dbReference type="PROSITE" id="PS00455">
    <property type="entry name" value="AMP_BINDING"/>
    <property type="match status" value="1"/>
</dbReference>
<dbReference type="SUPFAM" id="SSF47336">
    <property type="entry name" value="ACP-like"/>
    <property type="match status" value="1"/>
</dbReference>